<dbReference type="PANTHER" id="PTHR33087">
    <property type="entry name" value="OS07G0539200 PROTEIN"/>
    <property type="match status" value="1"/>
</dbReference>
<evidence type="ECO:0000313" key="3">
    <source>
        <dbReference type="Proteomes" id="UP000019116"/>
    </source>
</evidence>
<dbReference type="Gramene" id="TraesWEE_scaffold_022498_01G000100.1">
    <property type="protein sequence ID" value="TraesWEE_scaffold_022498_01G000100.1"/>
    <property type="gene ID" value="TraesWEE_scaffold_022498_01G000100"/>
</dbReference>
<dbReference type="Gramene" id="TraesMAC2D03G01221500.1">
    <property type="protein sequence ID" value="TraesMAC2D03G01221500.1.CDS1"/>
    <property type="gene ID" value="TraesMAC2D03G01221500"/>
</dbReference>
<protein>
    <submittedName>
        <fullName evidence="2">Uncharacterized protein</fullName>
    </submittedName>
</protein>
<dbReference type="OMA" id="ELRFGQY"/>
<dbReference type="Gramene" id="TraesJAG2D03G01229620.1">
    <property type="protein sequence ID" value="TraesJAG2D03G01229620.1.CDS1"/>
    <property type="gene ID" value="TraesJAG2D03G01229620"/>
</dbReference>
<dbReference type="Gramene" id="TraesSTA2D03G01212190.1">
    <property type="protein sequence ID" value="TraesSTA2D03G01212190.1.CDS1"/>
    <property type="gene ID" value="TraesSTA2D03G01212190"/>
</dbReference>
<evidence type="ECO:0000313" key="2">
    <source>
        <dbReference type="EnsemblPlants" id="TraesCS2D02G353300.1.cds1"/>
    </source>
</evidence>
<reference evidence="2" key="2">
    <citation type="submission" date="2018-10" db="UniProtKB">
        <authorList>
            <consortium name="EnsemblPlants"/>
        </authorList>
    </citation>
    <scope>IDENTIFICATION</scope>
</reference>
<proteinExistence type="predicted"/>
<dbReference type="Gramene" id="TraesCS2D03G0808200.1">
    <property type="protein sequence ID" value="TraesCS2D03G0808200.1.CDS1"/>
    <property type="gene ID" value="TraesCS2D03G0808200"/>
</dbReference>
<dbReference type="Gramene" id="TraesSYM2D03G01238920.1">
    <property type="protein sequence ID" value="TraesSYM2D03G01238920.1.CDS1"/>
    <property type="gene ID" value="TraesSYM2D03G01238920"/>
</dbReference>
<dbReference type="Proteomes" id="UP000019116">
    <property type="component" value="Chromosome 2D"/>
</dbReference>
<keyword evidence="3" id="KW-1185">Reference proteome</keyword>
<reference evidence="2" key="1">
    <citation type="submission" date="2018-08" db="EMBL/GenBank/DDBJ databases">
        <authorList>
            <person name="Rossello M."/>
        </authorList>
    </citation>
    <scope>NUCLEOTIDE SEQUENCE [LARGE SCALE GENOMIC DNA]</scope>
    <source>
        <strain evidence="2">cv. Chinese Spring</strain>
    </source>
</reference>
<dbReference type="PaxDb" id="4565-Traes_6AL_91A42CFE5.1"/>
<dbReference type="InterPro" id="IPR053253">
    <property type="entry name" value="Sex_diff_modulator"/>
</dbReference>
<feature type="region of interest" description="Disordered" evidence="1">
    <location>
        <begin position="1"/>
        <end position="23"/>
    </location>
</feature>
<dbReference type="OrthoDB" id="696471at2759"/>
<name>A0A2X0S803_WHEAT</name>
<dbReference type="EnsemblPlants" id="TraesCS2D02G353300.1">
    <property type="protein sequence ID" value="TraesCS2D02G353300.1.cds1"/>
    <property type="gene ID" value="TraesCS2D02G353300"/>
</dbReference>
<sequence length="324" mass="35475">MGGGGVSSSTVSPDAVSTADGGGAAPVVAAAPASRSLLEQWFSQEVWRRGEPELRREASHVLISRTPAMDALELRFGQYVLLATAVGDGKQAVTPVAMLATLRQHCGVVPSEVVIEGACPPHDLWLTFSTEEKCSEVLLSSMKIKCCRRWIQFSRWCRMVRAQPGALKYKSKLGFEGLPNQAWTTASVKDVLKQLGGELIEILPPASRRELEVMAWLRDPSFVGKVVTVEIPEPKLTNKPPESMYEYEAMQFELGDYGPSSPRKKNSLLYPVICHMKEVVDRGPLLAEGLPDEWLPAEGKDLTRKRIFKTVLGKIDGTDGAEGV</sequence>
<dbReference type="Gramene" id="TraesLDM2D03G01224380.1">
    <property type="protein sequence ID" value="TraesLDM2D03G01224380.1.CDS1"/>
    <property type="gene ID" value="TraesLDM2D03G01224380"/>
</dbReference>
<dbReference type="AlphaFoldDB" id="A0A2X0S803"/>
<dbReference type="Gramene" id="TraesARI2D03G01239660.1">
    <property type="protein sequence ID" value="TraesARI2D03G01239660.1.CDS1"/>
    <property type="gene ID" value="TraesARI2D03G01239660"/>
</dbReference>
<organism evidence="2">
    <name type="scientific">Triticum aestivum</name>
    <name type="common">Wheat</name>
    <dbReference type="NCBI Taxonomy" id="4565"/>
    <lineage>
        <taxon>Eukaryota</taxon>
        <taxon>Viridiplantae</taxon>
        <taxon>Streptophyta</taxon>
        <taxon>Embryophyta</taxon>
        <taxon>Tracheophyta</taxon>
        <taxon>Spermatophyta</taxon>
        <taxon>Magnoliopsida</taxon>
        <taxon>Liliopsida</taxon>
        <taxon>Poales</taxon>
        <taxon>Poaceae</taxon>
        <taxon>BOP clade</taxon>
        <taxon>Pooideae</taxon>
        <taxon>Triticodae</taxon>
        <taxon>Triticeae</taxon>
        <taxon>Triticinae</taxon>
        <taxon>Triticum</taxon>
    </lineage>
</organism>
<dbReference type="Gramene" id="TraesLAC2D03G01175020.1">
    <property type="protein sequence ID" value="TraesLAC2D03G01175020.1.CDS1"/>
    <property type="gene ID" value="TraesLAC2D03G01175020"/>
</dbReference>
<dbReference type="Gramene" id="TraesNOR2D03G01239740.1">
    <property type="protein sequence ID" value="TraesNOR2D03G01239740.1.CDS1"/>
    <property type="gene ID" value="TraesNOR2D03G01239740"/>
</dbReference>
<dbReference type="STRING" id="4565.A0A2X0S803"/>
<evidence type="ECO:0000256" key="1">
    <source>
        <dbReference type="SAM" id="MobiDB-lite"/>
    </source>
</evidence>
<accession>A0A2X0S803</accession>
<dbReference type="Gramene" id="TraesCS2D02G353300.1">
    <property type="protein sequence ID" value="TraesCS2D02G353300.1.cds1"/>
    <property type="gene ID" value="TraesCS2D02G353300"/>
</dbReference>
<dbReference type="Gramene" id="TraesCAD_scaffold_242142_01G000100.1">
    <property type="protein sequence ID" value="TraesCAD_scaffold_242142_01G000100.1"/>
    <property type="gene ID" value="TraesCAD_scaffold_242142_01G000100"/>
</dbReference>
<dbReference type="PANTHER" id="PTHR33087:SF40">
    <property type="entry name" value="GENOME ASSEMBLY, CHROMOSOME: II"/>
    <property type="match status" value="1"/>
</dbReference>